<dbReference type="InterPro" id="IPR009100">
    <property type="entry name" value="AcylCoA_DH/oxidase_NM_dom_sf"/>
</dbReference>
<evidence type="ECO:0000256" key="3">
    <source>
        <dbReference type="ARBA" id="ARBA00006288"/>
    </source>
</evidence>
<dbReference type="Pfam" id="PF14749">
    <property type="entry name" value="Acyl-CoA_ox_N"/>
    <property type="match status" value="1"/>
</dbReference>
<dbReference type="SUPFAM" id="SSF47203">
    <property type="entry name" value="Acyl-CoA dehydrogenase C-terminal domain-like"/>
    <property type="match status" value="2"/>
</dbReference>
<keyword evidence="6" id="KW-0276">Fatty acid metabolism</keyword>
<dbReference type="InterPro" id="IPR012258">
    <property type="entry name" value="Acyl-CoA_oxidase"/>
</dbReference>
<evidence type="ECO:0000313" key="17">
    <source>
        <dbReference type="Proteomes" id="UP001161017"/>
    </source>
</evidence>
<proteinExistence type="inferred from homology"/>
<evidence type="ECO:0000256" key="2">
    <source>
        <dbReference type="ARBA" id="ARBA00004275"/>
    </source>
</evidence>
<evidence type="ECO:0000256" key="1">
    <source>
        <dbReference type="ARBA" id="ARBA00001974"/>
    </source>
</evidence>
<keyword evidence="4 10" id="KW-0285">Flavoprotein</keyword>
<dbReference type="Gene3D" id="1.20.140.10">
    <property type="entry name" value="Butyryl-CoA Dehydrogenase, subunit A, domain 3"/>
    <property type="match status" value="2"/>
</dbReference>
<comment type="similarity">
    <text evidence="3 10">Belongs to the acyl-CoA oxidase family.</text>
</comment>
<name>A0AA43QUI2_9LECA</name>
<dbReference type="GO" id="GO:0005777">
    <property type="term" value="C:peroxisome"/>
    <property type="evidence" value="ECO:0007669"/>
    <property type="project" value="UniProtKB-SubCell"/>
</dbReference>
<dbReference type="GO" id="GO:0003997">
    <property type="term" value="F:acyl-CoA oxidase activity"/>
    <property type="evidence" value="ECO:0007669"/>
    <property type="project" value="InterPro"/>
</dbReference>
<evidence type="ECO:0000259" key="15">
    <source>
        <dbReference type="Pfam" id="PF22924"/>
    </source>
</evidence>
<dbReference type="FunFam" id="1.20.140.10:FF:000007">
    <property type="entry name" value="Acyl-coenzyme A oxidase"/>
    <property type="match status" value="1"/>
</dbReference>
<comment type="subcellular location">
    <subcellularLocation>
        <location evidence="2">Peroxisome</location>
    </subcellularLocation>
</comment>
<keyword evidence="7" id="KW-0560">Oxidoreductase</keyword>
<dbReference type="GO" id="GO:0033540">
    <property type="term" value="P:fatty acid beta-oxidation using acyl-CoA oxidase"/>
    <property type="evidence" value="ECO:0007669"/>
    <property type="project" value="TreeGrafter"/>
</dbReference>
<dbReference type="Gene3D" id="1.10.540.10">
    <property type="entry name" value="Acyl-CoA dehydrogenase/oxidase, N-terminal domain"/>
    <property type="match status" value="1"/>
</dbReference>
<dbReference type="FunFam" id="2.40.110.10:FF:000003">
    <property type="entry name" value="Acyl-coenzyme A oxidase"/>
    <property type="match status" value="1"/>
</dbReference>
<dbReference type="InterPro" id="IPR002655">
    <property type="entry name" value="Acyl-CoA_oxidase_C"/>
</dbReference>
<reference evidence="16" key="1">
    <citation type="journal article" date="2023" name="Genome Biol. Evol.">
        <title>First Whole Genome Sequence and Flow Cytometry Genome Size Data for the Lichen-Forming Fungus Ramalina farinacea (Ascomycota).</title>
        <authorList>
            <person name="Llewellyn T."/>
            <person name="Mian S."/>
            <person name="Hill R."/>
            <person name="Leitch I.J."/>
            <person name="Gaya E."/>
        </authorList>
    </citation>
    <scope>NUCLEOTIDE SEQUENCE</scope>
    <source>
        <strain evidence="16">LIQ254RAFAR</strain>
    </source>
</reference>
<feature type="domain" description="Acyl-CoA oxidase C-terminal" evidence="13">
    <location>
        <begin position="428"/>
        <end position="611"/>
    </location>
</feature>
<evidence type="ECO:0000313" key="16">
    <source>
        <dbReference type="EMBL" id="MDI1492891.1"/>
    </source>
</evidence>
<evidence type="ECO:0000256" key="6">
    <source>
        <dbReference type="ARBA" id="ARBA00022832"/>
    </source>
</evidence>
<dbReference type="InterPro" id="IPR036250">
    <property type="entry name" value="AcylCo_DH-like_C"/>
</dbReference>
<keyword evidence="9" id="KW-0576">Peroxisome</keyword>
<feature type="domain" description="Acyl-coenzyme A oxidase N-terminal" evidence="14">
    <location>
        <begin position="6"/>
        <end position="85"/>
    </location>
</feature>
<evidence type="ECO:0000256" key="8">
    <source>
        <dbReference type="ARBA" id="ARBA00023098"/>
    </source>
</evidence>
<keyword evidence="17" id="KW-1185">Reference proteome</keyword>
<evidence type="ECO:0000256" key="7">
    <source>
        <dbReference type="ARBA" id="ARBA00023002"/>
    </source>
</evidence>
<feature type="binding site" evidence="12">
    <location>
        <position position="134"/>
    </location>
    <ligand>
        <name>FAD</name>
        <dbReference type="ChEBI" id="CHEBI:57692"/>
    </ligand>
</feature>
<evidence type="ECO:0000256" key="11">
    <source>
        <dbReference type="PIRSR" id="PIRSR000168-1"/>
    </source>
</evidence>
<evidence type="ECO:0000256" key="9">
    <source>
        <dbReference type="ARBA" id="ARBA00023140"/>
    </source>
</evidence>
<dbReference type="SUPFAM" id="SSF56645">
    <property type="entry name" value="Acyl-CoA dehydrogenase NM domain-like"/>
    <property type="match status" value="1"/>
</dbReference>
<dbReference type="AlphaFoldDB" id="A0AA43QUI2"/>
<dbReference type="Pfam" id="PF01756">
    <property type="entry name" value="ACOX"/>
    <property type="match status" value="1"/>
</dbReference>
<dbReference type="Proteomes" id="UP001161017">
    <property type="component" value="Unassembled WGS sequence"/>
</dbReference>
<evidence type="ECO:0000256" key="10">
    <source>
        <dbReference type="PIRNR" id="PIRNR000168"/>
    </source>
</evidence>
<keyword evidence="5 10" id="KW-0274">FAD</keyword>
<dbReference type="InterPro" id="IPR029320">
    <property type="entry name" value="Acyl-CoA_ox_N"/>
</dbReference>
<dbReference type="Pfam" id="PF22924">
    <property type="entry name" value="ACOX_C_alpha1"/>
    <property type="match status" value="1"/>
</dbReference>
<dbReference type="PIRSF" id="PIRSF000168">
    <property type="entry name" value="Acyl-CoA_oxidase"/>
    <property type="match status" value="1"/>
</dbReference>
<protein>
    <recommendedName>
        <fullName evidence="10">Acyl-coenzyme A oxidase</fullName>
    </recommendedName>
</protein>
<dbReference type="InterPro" id="IPR055060">
    <property type="entry name" value="ACOX_C_alpha1"/>
</dbReference>
<feature type="domain" description="Acyl-CoA oxidase C-alpha1" evidence="15">
    <location>
        <begin position="231"/>
        <end position="386"/>
    </location>
</feature>
<evidence type="ECO:0000259" key="14">
    <source>
        <dbReference type="Pfam" id="PF14749"/>
    </source>
</evidence>
<dbReference type="GO" id="GO:0055088">
    <property type="term" value="P:lipid homeostasis"/>
    <property type="evidence" value="ECO:0007669"/>
    <property type="project" value="TreeGrafter"/>
</dbReference>
<keyword evidence="8" id="KW-0443">Lipid metabolism</keyword>
<organism evidence="16 17">
    <name type="scientific">Ramalina farinacea</name>
    <dbReference type="NCBI Taxonomy" id="258253"/>
    <lineage>
        <taxon>Eukaryota</taxon>
        <taxon>Fungi</taxon>
        <taxon>Dikarya</taxon>
        <taxon>Ascomycota</taxon>
        <taxon>Pezizomycotina</taxon>
        <taxon>Lecanoromycetes</taxon>
        <taxon>OSLEUM clade</taxon>
        <taxon>Lecanoromycetidae</taxon>
        <taxon>Lecanorales</taxon>
        <taxon>Lecanorineae</taxon>
        <taxon>Ramalinaceae</taxon>
        <taxon>Ramalina</taxon>
    </lineage>
</organism>
<dbReference type="InterPro" id="IPR046373">
    <property type="entry name" value="Acyl-CoA_Oxase/DH_mid-dom_sf"/>
</dbReference>
<accession>A0AA43QUI2</accession>
<dbReference type="EMBL" id="JAPUFD010000021">
    <property type="protein sequence ID" value="MDI1492891.1"/>
    <property type="molecule type" value="Genomic_DNA"/>
</dbReference>
<evidence type="ECO:0000256" key="4">
    <source>
        <dbReference type="ARBA" id="ARBA00022630"/>
    </source>
</evidence>
<dbReference type="PANTHER" id="PTHR10909">
    <property type="entry name" value="ELECTRON TRANSPORT OXIDOREDUCTASE"/>
    <property type="match status" value="1"/>
</dbReference>
<dbReference type="FunFam" id="1.20.140.10:FF:000010">
    <property type="entry name" value="Acyl-coenzyme A oxidase"/>
    <property type="match status" value="1"/>
</dbReference>
<feature type="binding site" evidence="12">
    <location>
        <position position="92"/>
    </location>
    <ligand>
        <name>FAD</name>
        <dbReference type="ChEBI" id="CHEBI:57692"/>
    </ligand>
</feature>
<comment type="cofactor">
    <cofactor evidence="1">
        <name>FAD</name>
        <dbReference type="ChEBI" id="CHEBI:57692"/>
    </cofactor>
</comment>
<evidence type="ECO:0000256" key="12">
    <source>
        <dbReference type="PIRSR" id="PIRSR000168-2"/>
    </source>
</evidence>
<dbReference type="InterPro" id="IPR037069">
    <property type="entry name" value="AcylCoA_DH/ox_N_sf"/>
</dbReference>
<evidence type="ECO:0000256" key="5">
    <source>
        <dbReference type="ARBA" id="ARBA00022827"/>
    </source>
</evidence>
<dbReference type="PANTHER" id="PTHR10909:SF250">
    <property type="entry name" value="PEROXISOMAL ACYL-COENZYME A OXIDASE 1"/>
    <property type="match status" value="1"/>
</dbReference>
<feature type="active site" description="Proton acceptor" evidence="11">
    <location>
        <position position="371"/>
    </location>
</feature>
<dbReference type="GO" id="GO:0005504">
    <property type="term" value="F:fatty acid binding"/>
    <property type="evidence" value="ECO:0007669"/>
    <property type="project" value="TreeGrafter"/>
</dbReference>
<sequence length="631" mass="69549">MALPEAYTGSDREEQYRYGLKWARPLVEETTRHASDIFTFETHENALINASPFGLHTAMFIPTIRFQGSVEQQKHWLPLAESGKITGTYAQTELGHGGFVRGLETISKTATFDSKTDQFIIHSPTVTSTKYWPGGLGLSVSHTVVIARLIVDTKDYGSHSFIVPLRSLKSWKPLPGIELGDLGLKPGLNGTDNGYATFNSVRIPRSNMLMGLAQVTRHGSYSRKGKAQAAYSTMVLGRVNIIRVVAFQLAQATTIATRYSTVRTQGYGQYNEAHTELPLMSYRSQNARLLGLNAQAFALLFASKACMTIYRETKDATSYLHALVAGLKAYATRTAADGAEDARKCCGGQGYSNLSGLPEIVSLVTPQCTWEGDNMVMYQQTARFLMDSLRDVEGRKLHPSLSYIVDPAYSSTLPGVKRAAKAPTLHLPETHLALFRQRAARIIRSTSTAFAQTSATEGVPTAWNKHMLRLIESAKAHTEVFVLEAYISHVAAVENTAVRLIMQKNCALYALISILNSPDFFEHGFLSHDEAEVMRNLVDDLLDKLLPDAIALTDSWAFSDRNLKSAIGMWDGNVYETLMSWTRQLPINRNLPNEDGGAAGAAWREVIGPMLKKARSVGAESASEEKIRSML</sequence>
<comment type="caution">
    <text evidence="16">The sequence shown here is derived from an EMBL/GenBank/DDBJ whole genome shotgun (WGS) entry which is preliminary data.</text>
</comment>
<dbReference type="GO" id="GO:0071949">
    <property type="term" value="F:FAD binding"/>
    <property type="evidence" value="ECO:0007669"/>
    <property type="project" value="InterPro"/>
</dbReference>
<dbReference type="Gene3D" id="2.40.110.10">
    <property type="entry name" value="Butyryl-CoA Dehydrogenase, subunit A, domain 2"/>
    <property type="match status" value="1"/>
</dbReference>
<gene>
    <name evidence="16" type="ORF">OHK93_004674</name>
</gene>
<evidence type="ECO:0000259" key="13">
    <source>
        <dbReference type="Pfam" id="PF01756"/>
    </source>
</evidence>